<gene>
    <name evidence="1" type="ORF">APS56_11270</name>
</gene>
<accession>A0A0P0D6C7</accession>
<dbReference type="Pfam" id="PF08888">
    <property type="entry name" value="HopJ"/>
    <property type="match status" value="1"/>
</dbReference>
<dbReference type="KEGG" id="ahz:APS56_11270"/>
<reference evidence="1 2" key="1">
    <citation type="submission" date="2015-10" db="EMBL/GenBank/DDBJ databases">
        <authorList>
            <person name="Gilbert D.G."/>
        </authorList>
    </citation>
    <scope>NUCLEOTIDE SEQUENCE [LARGE SCALE GENOMIC DNA]</scope>
    <source>
        <strain evidence="2">HZ-22</strain>
    </source>
</reference>
<sequence length="114" mass="12735">MTIERFKNKLKNTPMDIEFSETMAAIEALYEFTPTAFKNGILENGVGENSGSCKLFAFAKIQGFSKEETLACFGKFYFDEVLNDPKGGGHQNIRNFMNTGFDGLIFEGAPLKEK</sequence>
<dbReference type="Proteomes" id="UP000057981">
    <property type="component" value="Chromosome"/>
</dbReference>
<dbReference type="Gene3D" id="3.20.160.10">
    <property type="entry name" value="vpa0580 domain like"/>
    <property type="match status" value="1"/>
</dbReference>
<evidence type="ECO:0000313" key="2">
    <source>
        <dbReference type="Proteomes" id="UP000057981"/>
    </source>
</evidence>
<dbReference type="InterPro" id="IPR014984">
    <property type="entry name" value="HopJ"/>
</dbReference>
<dbReference type="AlphaFoldDB" id="A0A0P0D6C7"/>
<dbReference type="STRING" id="1736674.APS56_11270"/>
<dbReference type="RefSeq" id="WP_054728156.1">
    <property type="nucleotide sequence ID" value="NZ_CP012898.1"/>
</dbReference>
<dbReference type="PATRIC" id="fig|1736674.3.peg.2309"/>
<name>A0A0P0D6C7_9FLAO</name>
<evidence type="ECO:0000313" key="1">
    <source>
        <dbReference type="EMBL" id="ALJ05671.1"/>
    </source>
</evidence>
<dbReference type="OrthoDB" id="9790826at2"/>
<keyword evidence="2" id="KW-1185">Reference proteome</keyword>
<protein>
    <submittedName>
        <fullName evidence="1">Type III effector</fullName>
    </submittedName>
</protein>
<organism evidence="1 2">
    <name type="scientific">Pseudalgibacter alginicilyticus</name>
    <dbReference type="NCBI Taxonomy" id="1736674"/>
    <lineage>
        <taxon>Bacteria</taxon>
        <taxon>Pseudomonadati</taxon>
        <taxon>Bacteroidota</taxon>
        <taxon>Flavobacteriia</taxon>
        <taxon>Flavobacteriales</taxon>
        <taxon>Flavobacteriaceae</taxon>
        <taxon>Pseudalgibacter</taxon>
    </lineage>
</organism>
<dbReference type="EMBL" id="CP012898">
    <property type="protein sequence ID" value="ALJ05671.1"/>
    <property type="molecule type" value="Genomic_DNA"/>
</dbReference>
<dbReference type="InterPro" id="IPR038604">
    <property type="entry name" value="HopJ_sf"/>
</dbReference>
<proteinExistence type="predicted"/>